<comment type="caution">
    <text evidence="2">The sequence shown here is derived from an EMBL/GenBank/DDBJ whole genome shotgun (WGS) entry which is preliminary data.</text>
</comment>
<sequence>MDSDDHSALDISPGPNHNDWATSDDSPFVQLEQASAGHATVIEEMLLFGDVISAEECADLFYNEAVSKSSLMYSLMVIRLANDIIELLEHKHEKGAESSDNKIFVQETSSIISRLKKRLTQNVAATLVHCTVYSKVIGEEDLGNILPVSGPFTVPTWLERCKKEVEKLDEDEGLEDWDYLELGTFLDNLVYTLKSKALRTS</sequence>
<evidence type="ECO:0000256" key="1">
    <source>
        <dbReference type="SAM" id="MobiDB-lite"/>
    </source>
</evidence>
<organism evidence="2 3">
    <name type="scientific">Ephemerocybe angulata</name>
    <dbReference type="NCBI Taxonomy" id="980116"/>
    <lineage>
        <taxon>Eukaryota</taxon>
        <taxon>Fungi</taxon>
        <taxon>Dikarya</taxon>
        <taxon>Basidiomycota</taxon>
        <taxon>Agaricomycotina</taxon>
        <taxon>Agaricomycetes</taxon>
        <taxon>Agaricomycetidae</taxon>
        <taxon>Agaricales</taxon>
        <taxon>Agaricineae</taxon>
        <taxon>Psathyrellaceae</taxon>
        <taxon>Ephemerocybe</taxon>
    </lineage>
</organism>
<reference evidence="2 3" key="1">
    <citation type="submission" date="2020-07" db="EMBL/GenBank/DDBJ databases">
        <title>Comparative genomics of pyrophilous fungi reveals a link between fire events and developmental genes.</title>
        <authorList>
            <consortium name="DOE Joint Genome Institute"/>
            <person name="Steindorff A.S."/>
            <person name="Carver A."/>
            <person name="Calhoun S."/>
            <person name="Stillman K."/>
            <person name="Liu H."/>
            <person name="Lipzen A."/>
            <person name="Pangilinan J."/>
            <person name="Labutti K."/>
            <person name="Bruns T.D."/>
            <person name="Grigoriev I.V."/>
        </authorList>
    </citation>
    <scope>NUCLEOTIDE SEQUENCE [LARGE SCALE GENOMIC DNA]</scope>
    <source>
        <strain evidence="2 3">CBS 144469</strain>
    </source>
</reference>
<dbReference type="AlphaFoldDB" id="A0A8H6HSC8"/>
<evidence type="ECO:0000313" key="3">
    <source>
        <dbReference type="Proteomes" id="UP000521943"/>
    </source>
</evidence>
<evidence type="ECO:0000313" key="2">
    <source>
        <dbReference type="EMBL" id="KAF6750916.1"/>
    </source>
</evidence>
<dbReference type="EMBL" id="JACGCI010000053">
    <property type="protein sequence ID" value="KAF6750916.1"/>
    <property type="molecule type" value="Genomic_DNA"/>
</dbReference>
<accession>A0A8H6HSC8</accession>
<feature type="region of interest" description="Disordered" evidence="1">
    <location>
        <begin position="1"/>
        <end position="24"/>
    </location>
</feature>
<protein>
    <submittedName>
        <fullName evidence="2">Uncharacterized protein</fullName>
    </submittedName>
</protein>
<keyword evidence="3" id="KW-1185">Reference proteome</keyword>
<name>A0A8H6HSC8_9AGAR</name>
<proteinExistence type="predicted"/>
<dbReference type="Proteomes" id="UP000521943">
    <property type="component" value="Unassembled WGS sequence"/>
</dbReference>
<gene>
    <name evidence="2" type="ORF">DFP72DRAFT_1138347</name>
</gene>